<keyword evidence="1" id="KW-0812">Transmembrane</keyword>
<keyword evidence="3" id="KW-1185">Reference proteome</keyword>
<organism evidence="2 3">
    <name type="scientific">Capsicum annuum</name>
    <name type="common">Capsicum pepper</name>
    <dbReference type="NCBI Taxonomy" id="4072"/>
    <lineage>
        <taxon>Eukaryota</taxon>
        <taxon>Viridiplantae</taxon>
        <taxon>Streptophyta</taxon>
        <taxon>Embryophyta</taxon>
        <taxon>Tracheophyta</taxon>
        <taxon>Spermatophyta</taxon>
        <taxon>Magnoliopsida</taxon>
        <taxon>eudicotyledons</taxon>
        <taxon>Gunneridae</taxon>
        <taxon>Pentapetalae</taxon>
        <taxon>asterids</taxon>
        <taxon>lamiids</taxon>
        <taxon>Solanales</taxon>
        <taxon>Solanaceae</taxon>
        <taxon>Solanoideae</taxon>
        <taxon>Capsiceae</taxon>
        <taxon>Capsicum</taxon>
    </lineage>
</organism>
<feature type="transmembrane region" description="Helical" evidence="1">
    <location>
        <begin position="41"/>
        <end position="61"/>
    </location>
</feature>
<dbReference type="Gene3D" id="3.10.120.10">
    <property type="entry name" value="Cytochrome b5-like heme/steroid binding domain"/>
    <property type="match status" value="1"/>
</dbReference>
<dbReference type="STRING" id="4072.A0A2G2ZYZ5"/>
<accession>A0A2G2ZYZ5</accession>
<sequence>MKAWLPPCQPDILLLLQTNYGYIGNIERFYHSLQGYFSNNLFYSCSIALALAFYYVISQFFGSPDHDHQQRPRDFEERMQPLPPLVQLGKISEQELKKYDGSDSKKPLLMAIKGQIYDVSQSW</sequence>
<comment type="caution">
    <text evidence="2">The sequence shown here is derived from an EMBL/GenBank/DDBJ whole genome shotgun (WGS) entry which is preliminary data.</text>
</comment>
<dbReference type="Gramene" id="PHT87200">
    <property type="protein sequence ID" value="PHT87200"/>
    <property type="gene ID" value="T459_09306"/>
</dbReference>
<reference evidence="2 3" key="2">
    <citation type="journal article" date="2017" name="Genome Biol.">
        <title>New reference genome sequences of hot pepper reveal the massive evolution of plant disease-resistance genes by retroduplication.</title>
        <authorList>
            <person name="Kim S."/>
            <person name="Park J."/>
            <person name="Yeom S.I."/>
            <person name="Kim Y.M."/>
            <person name="Seo E."/>
            <person name="Kim K.T."/>
            <person name="Kim M.S."/>
            <person name="Lee J.M."/>
            <person name="Cheong K."/>
            <person name="Shin H.S."/>
            <person name="Kim S.B."/>
            <person name="Han K."/>
            <person name="Lee J."/>
            <person name="Park M."/>
            <person name="Lee H.A."/>
            <person name="Lee H.Y."/>
            <person name="Lee Y."/>
            <person name="Oh S."/>
            <person name="Lee J.H."/>
            <person name="Choi E."/>
            <person name="Choi E."/>
            <person name="Lee S.E."/>
            <person name="Jeon J."/>
            <person name="Kim H."/>
            <person name="Choi G."/>
            <person name="Song H."/>
            <person name="Lee J."/>
            <person name="Lee S.C."/>
            <person name="Kwon J.K."/>
            <person name="Lee H.Y."/>
            <person name="Koo N."/>
            <person name="Hong Y."/>
            <person name="Kim R.W."/>
            <person name="Kang W.H."/>
            <person name="Huh J.H."/>
            <person name="Kang B.C."/>
            <person name="Yang T.J."/>
            <person name="Lee Y.H."/>
            <person name="Bennetzen J.L."/>
            <person name="Choi D."/>
        </authorList>
    </citation>
    <scope>NUCLEOTIDE SEQUENCE [LARGE SCALE GENOMIC DNA]</scope>
    <source>
        <strain evidence="3">cv. CM334</strain>
    </source>
</reference>
<name>A0A2G2ZYZ5_CAPAN</name>
<dbReference type="Proteomes" id="UP000222542">
    <property type="component" value="Unassembled WGS sequence"/>
</dbReference>
<evidence type="ECO:0000313" key="3">
    <source>
        <dbReference type="Proteomes" id="UP000222542"/>
    </source>
</evidence>
<dbReference type="InterPro" id="IPR036400">
    <property type="entry name" value="Cyt_B5-like_heme/steroid_sf"/>
</dbReference>
<evidence type="ECO:0000256" key="1">
    <source>
        <dbReference type="SAM" id="Phobius"/>
    </source>
</evidence>
<dbReference type="SUPFAM" id="SSF55856">
    <property type="entry name" value="Cytochrome b5-like heme/steroid binding domain"/>
    <property type="match status" value="1"/>
</dbReference>
<evidence type="ECO:0000313" key="2">
    <source>
        <dbReference type="EMBL" id="PHT87200.1"/>
    </source>
</evidence>
<keyword evidence="1" id="KW-0472">Membrane</keyword>
<keyword evidence="1" id="KW-1133">Transmembrane helix</keyword>
<reference evidence="2 3" key="1">
    <citation type="journal article" date="2014" name="Nat. Genet.">
        <title>Genome sequence of the hot pepper provides insights into the evolution of pungency in Capsicum species.</title>
        <authorList>
            <person name="Kim S."/>
            <person name="Park M."/>
            <person name="Yeom S.I."/>
            <person name="Kim Y.M."/>
            <person name="Lee J.M."/>
            <person name="Lee H.A."/>
            <person name="Seo E."/>
            <person name="Choi J."/>
            <person name="Cheong K."/>
            <person name="Kim K.T."/>
            <person name="Jung K."/>
            <person name="Lee G.W."/>
            <person name="Oh S.K."/>
            <person name="Bae C."/>
            <person name="Kim S.B."/>
            <person name="Lee H.Y."/>
            <person name="Kim S.Y."/>
            <person name="Kim M.S."/>
            <person name="Kang B.C."/>
            <person name="Jo Y.D."/>
            <person name="Yang H.B."/>
            <person name="Jeong H.J."/>
            <person name="Kang W.H."/>
            <person name="Kwon J.K."/>
            <person name="Shin C."/>
            <person name="Lim J.Y."/>
            <person name="Park J.H."/>
            <person name="Huh J.H."/>
            <person name="Kim J.S."/>
            <person name="Kim B.D."/>
            <person name="Cohen O."/>
            <person name="Paran I."/>
            <person name="Suh M.C."/>
            <person name="Lee S.B."/>
            <person name="Kim Y.K."/>
            <person name="Shin Y."/>
            <person name="Noh S.J."/>
            <person name="Park J."/>
            <person name="Seo Y.S."/>
            <person name="Kwon S.Y."/>
            <person name="Kim H.A."/>
            <person name="Park J.M."/>
            <person name="Kim H.J."/>
            <person name="Choi S.B."/>
            <person name="Bosland P.W."/>
            <person name="Reeves G."/>
            <person name="Jo S.H."/>
            <person name="Lee B.W."/>
            <person name="Cho H.T."/>
            <person name="Choi H.S."/>
            <person name="Lee M.S."/>
            <person name="Yu Y."/>
            <person name="Do Choi Y."/>
            <person name="Park B.S."/>
            <person name="van Deynze A."/>
            <person name="Ashrafi H."/>
            <person name="Hill T."/>
            <person name="Kim W.T."/>
            <person name="Pai H.S."/>
            <person name="Ahn H.K."/>
            <person name="Yeam I."/>
            <person name="Giovannoni J.J."/>
            <person name="Rose J.K."/>
            <person name="Sorensen I."/>
            <person name="Lee S.J."/>
            <person name="Kim R.W."/>
            <person name="Choi I.Y."/>
            <person name="Choi B.S."/>
            <person name="Lim J.S."/>
            <person name="Lee Y.H."/>
            <person name="Choi D."/>
        </authorList>
    </citation>
    <scope>NUCLEOTIDE SEQUENCE [LARGE SCALE GENOMIC DNA]</scope>
    <source>
        <strain evidence="3">cv. CM334</strain>
    </source>
</reference>
<gene>
    <name evidence="2" type="ORF">T459_09306</name>
</gene>
<proteinExistence type="predicted"/>
<dbReference type="AlphaFoldDB" id="A0A2G2ZYZ5"/>
<protein>
    <submittedName>
        <fullName evidence="2">Membrane steroid-binding protein 2</fullName>
    </submittedName>
</protein>
<dbReference type="EMBL" id="AYRZ02000003">
    <property type="protein sequence ID" value="PHT87200.1"/>
    <property type="molecule type" value="Genomic_DNA"/>
</dbReference>